<organism evidence="9 10">
    <name type="scientific">Rubrobacter tropicus</name>
    <dbReference type="NCBI Taxonomy" id="2653851"/>
    <lineage>
        <taxon>Bacteria</taxon>
        <taxon>Bacillati</taxon>
        <taxon>Actinomycetota</taxon>
        <taxon>Rubrobacteria</taxon>
        <taxon>Rubrobacterales</taxon>
        <taxon>Rubrobacteraceae</taxon>
        <taxon>Rubrobacter</taxon>
    </lineage>
</organism>
<evidence type="ECO:0000256" key="6">
    <source>
        <dbReference type="ARBA" id="ARBA00023136"/>
    </source>
</evidence>
<evidence type="ECO:0000256" key="4">
    <source>
        <dbReference type="ARBA" id="ARBA00022692"/>
    </source>
</evidence>
<evidence type="ECO:0000313" key="10">
    <source>
        <dbReference type="Proteomes" id="UP000501452"/>
    </source>
</evidence>
<keyword evidence="10" id="KW-1185">Reference proteome</keyword>
<keyword evidence="3" id="KW-1003">Cell membrane</keyword>
<dbReference type="GO" id="GO:0005886">
    <property type="term" value="C:plasma membrane"/>
    <property type="evidence" value="ECO:0007669"/>
    <property type="project" value="UniProtKB-SubCell"/>
</dbReference>
<keyword evidence="6 7" id="KW-0472">Membrane</keyword>
<evidence type="ECO:0000256" key="3">
    <source>
        <dbReference type="ARBA" id="ARBA00022475"/>
    </source>
</evidence>
<comment type="subcellular location">
    <subcellularLocation>
        <location evidence="1 7">Cell membrane</location>
        <topology evidence="1 7">Multi-pass membrane protein</topology>
    </subcellularLocation>
</comment>
<dbReference type="PROSITE" id="PS50928">
    <property type="entry name" value="ABC_TM1"/>
    <property type="match status" value="1"/>
</dbReference>
<keyword evidence="2 7" id="KW-0813">Transport</keyword>
<dbReference type="AlphaFoldDB" id="A0A6G8QAG1"/>
<evidence type="ECO:0000256" key="1">
    <source>
        <dbReference type="ARBA" id="ARBA00004651"/>
    </source>
</evidence>
<dbReference type="PANTHER" id="PTHR43744">
    <property type="entry name" value="ABC TRANSPORTER PERMEASE PROTEIN MG189-RELATED-RELATED"/>
    <property type="match status" value="1"/>
</dbReference>
<dbReference type="InterPro" id="IPR000515">
    <property type="entry name" value="MetI-like"/>
</dbReference>
<evidence type="ECO:0000259" key="8">
    <source>
        <dbReference type="PROSITE" id="PS50928"/>
    </source>
</evidence>
<feature type="transmembrane region" description="Helical" evidence="7">
    <location>
        <begin position="156"/>
        <end position="177"/>
    </location>
</feature>
<dbReference type="Pfam" id="PF00528">
    <property type="entry name" value="BPD_transp_1"/>
    <property type="match status" value="1"/>
</dbReference>
<keyword evidence="5 7" id="KW-1133">Transmembrane helix</keyword>
<dbReference type="Gene3D" id="1.10.3720.10">
    <property type="entry name" value="MetI-like"/>
    <property type="match status" value="1"/>
</dbReference>
<name>A0A6G8QAG1_9ACTN</name>
<feature type="transmembrane region" description="Helical" evidence="7">
    <location>
        <begin position="198"/>
        <end position="221"/>
    </location>
</feature>
<dbReference type="InterPro" id="IPR035906">
    <property type="entry name" value="MetI-like_sf"/>
</dbReference>
<evidence type="ECO:0000256" key="2">
    <source>
        <dbReference type="ARBA" id="ARBA00022448"/>
    </source>
</evidence>
<evidence type="ECO:0000313" key="9">
    <source>
        <dbReference type="EMBL" id="QIN83461.1"/>
    </source>
</evidence>
<accession>A0A6G8QAG1</accession>
<comment type="similarity">
    <text evidence="7">Belongs to the binding-protein-dependent transport system permease family.</text>
</comment>
<gene>
    <name evidence="9" type="ORF">GBA63_13060</name>
</gene>
<dbReference type="RefSeq" id="WP_166176771.1">
    <property type="nucleotide sequence ID" value="NZ_CP045119.1"/>
</dbReference>
<dbReference type="PANTHER" id="PTHR43744:SF12">
    <property type="entry name" value="ABC TRANSPORTER PERMEASE PROTEIN MG189-RELATED"/>
    <property type="match status" value="1"/>
</dbReference>
<dbReference type="EMBL" id="CP045119">
    <property type="protein sequence ID" value="QIN83461.1"/>
    <property type="molecule type" value="Genomic_DNA"/>
</dbReference>
<reference evidence="9 10" key="1">
    <citation type="submission" date="2019-10" db="EMBL/GenBank/DDBJ databases">
        <title>Rubrobacter sp nov SCSIO 52090 isolated from a deep-sea sediment in the South China Sea.</title>
        <authorList>
            <person name="Chen R.W."/>
        </authorList>
    </citation>
    <scope>NUCLEOTIDE SEQUENCE [LARGE SCALE GENOMIC DNA]</scope>
    <source>
        <strain evidence="9 10">SCSIO 52909</strain>
    </source>
</reference>
<dbReference type="GO" id="GO:0055085">
    <property type="term" value="P:transmembrane transport"/>
    <property type="evidence" value="ECO:0007669"/>
    <property type="project" value="InterPro"/>
</dbReference>
<feature type="transmembrane region" description="Helical" evidence="7">
    <location>
        <begin position="259"/>
        <end position="277"/>
    </location>
</feature>
<feature type="transmembrane region" description="Helical" evidence="7">
    <location>
        <begin position="87"/>
        <end position="111"/>
    </location>
</feature>
<dbReference type="Proteomes" id="UP000501452">
    <property type="component" value="Chromosome"/>
</dbReference>
<dbReference type="KEGG" id="rub:GBA63_13060"/>
<proteinExistence type="inferred from homology"/>
<sequence length="292" mass="32259">MALDTPSAPERSEATGKPLQDRVMGWIAFAVLTLAAIVWLIPLLWALDTALKTEADTTTVPVTWIPPSGFTLESFWQILSAGNMLRWYFNSFLTSSIITLLVVLLGSLAAFGFSRVAFRGRRLLFLVIIAGLIIPPQILIVPLFAEMDALGFVDTYWGIILPQIAAPLSVFIFKQFFDGIPHELEDAARVDGASRFRIYWQIWMPLARPAIAAVAIFTFVISWNNFLWPFIIVTNTDMMTIPVGIATVQSSYGVRYADIMASAVLAGLPLIIVFLFFQRQIVQGVAGTGLKG</sequence>
<evidence type="ECO:0000256" key="7">
    <source>
        <dbReference type="RuleBase" id="RU363032"/>
    </source>
</evidence>
<feature type="transmembrane region" description="Helical" evidence="7">
    <location>
        <begin position="123"/>
        <end position="144"/>
    </location>
</feature>
<keyword evidence="4 7" id="KW-0812">Transmembrane</keyword>
<evidence type="ECO:0000256" key="5">
    <source>
        <dbReference type="ARBA" id="ARBA00022989"/>
    </source>
</evidence>
<feature type="domain" description="ABC transmembrane type-1" evidence="8">
    <location>
        <begin position="88"/>
        <end position="277"/>
    </location>
</feature>
<dbReference type="SUPFAM" id="SSF161098">
    <property type="entry name" value="MetI-like"/>
    <property type="match status" value="1"/>
</dbReference>
<feature type="transmembrane region" description="Helical" evidence="7">
    <location>
        <begin position="26"/>
        <end position="47"/>
    </location>
</feature>
<protein>
    <submittedName>
        <fullName evidence="9">ABC transporter permease subunit</fullName>
    </submittedName>
</protein>
<dbReference type="CDD" id="cd06261">
    <property type="entry name" value="TM_PBP2"/>
    <property type="match status" value="1"/>
</dbReference>